<dbReference type="PANTHER" id="PTHR22845">
    <property type="entry name" value="APOPTOTIC PROTEASE-ACTIVATING FACTOR 1"/>
    <property type="match status" value="1"/>
</dbReference>
<dbReference type="InterPro" id="IPR002182">
    <property type="entry name" value="NB-ARC"/>
</dbReference>
<dbReference type="AlphaFoldDB" id="A0A5J4K9F0"/>
<dbReference type="PROSITE" id="PS50943">
    <property type="entry name" value="HTH_CROC1"/>
    <property type="match status" value="1"/>
</dbReference>
<protein>
    <recommendedName>
        <fullName evidence="2">HTH cro/C1-type domain-containing protein</fullName>
    </recommendedName>
</protein>
<dbReference type="Pfam" id="PF01381">
    <property type="entry name" value="HTH_3"/>
    <property type="match status" value="1"/>
</dbReference>
<evidence type="ECO:0000313" key="4">
    <source>
        <dbReference type="Proteomes" id="UP000334820"/>
    </source>
</evidence>
<reference evidence="3 4" key="1">
    <citation type="journal article" date="2019" name="Int. J. Syst. Evol. Microbiol.">
        <title>Thermogemmatispora aurantia sp. nov. and Thermogemmatispora argillosa sp. nov., within the class Ktedonobacteria, and emended description of the genus Thermogemmatispora.</title>
        <authorList>
            <person name="Zheng Y."/>
            <person name="Wang C.M."/>
            <person name="Sakai Y."/>
            <person name="Abe K."/>
            <person name="Yokota A."/>
            <person name="Yabe S."/>
        </authorList>
    </citation>
    <scope>NUCLEOTIDE SEQUENCE [LARGE SCALE GENOMIC DNA]</scope>
    <source>
        <strain evidence="3 4">A1-2</strain>
    </source>
</reference>
<keyword evidence="4" id="KW-1185">Reference proteome</keyword>
<feature type="region of interest" description="Disordered" evidence="1">
    <location>
        <begin position="192"/>
        <end position="211"/>
    </location>
</feature>
<dbReference type="GO" id="GO:0003677">
    <property type="term" value="F:DNA binding"/>
    <property type="evidence" value="ECO:0007669"/>
    <property type="project" value="InterPro"/>
</dbReference>
<evidence type="ECO:0000256" key="1">
    <source>
        <dbReference type="SAM" id="MobiDB-lite"/>
    </source>
</evidence>
<dbReference type="GO" id="GO:0043531">
    <property type="term" value="F:ADP binding"/>
    <property type="evidence" value="ECO:0007669"/>
    <property type="project" value="InterPro"/>
</dbReference>
<dbReference type="CDD" id="cd00093">
    <property type="entry name" value="HTH_XRE"/>
    <property type="match status" value="1"/>
</dbReference>
<feature type="domain" description="HTH cro/C1-type" evidence="2">
    <location>
        <begin position="15"/>
        <end position="69"/>
    </location>
</feature>
<feature type="compositionally biased region" description="Basic and acidic residues" evidence="1">
    <location>
        <begin position="199"/>
        <end position="211"/>
    </location>
</feature>
<proteinExistence type="predicted"/>
<dbReference type="Proteomes" id="UP000334820">
    <property type="component" value="Unassembled WGS sequence"/>
</dbReference>
<dbReference type="InterPro" id="IPR027417">
    <property type="entry name" value="P-loop_NTPase"/>
</dbReference>
<dbReference type="Gene3D" id="3.40.50.300">
    <property type="entry name" value="P-loop containing nucleotide triphosphate hydrolases"/>
    <property type="match status" value="1"/>
</dbReference>
<dbReference type="SMART" id="SM00530">
    <property type="entry name" value="HTH_XRE"/>
    <property type="match status" value="1"/>
</dbReference>
<evidence type="ECO:0000313" key="3">
    <source>
        <dbReference type="EMBL" id="GER83307.1"/>
    </source>
</evidence>
<comment type="caution">
    <text evidence="3">The sequence shown here is derived from an EMBL/GenBank/DDBJ whole genome shotgun (WGS) entry which is preliminary data.</text>
</comment>
<sequence length="511" mass="56252">MNREEGQHWAANRALRKAREERGWSREYLAGVLGTNAFTIYRWESGRAYPGPYFRQKLCAVFGYEPAALGLTGRKRHATPPLGELTNPHSQPTPSSTPPSPTFWSHLPLQGRTALLNQLRNLLCQEEPPTDIALYGLPGVGKTALACALSRCPEIRQYFSAGILWVSLGETPESESLLSSWRSLLEVPPPSSPVAEHAALPERSSDHTQDSHPSRRRFLLIIDDVWDIESTLSFRLAPPGSVYLFTTRSPRLAARLAPHRIVAVPPLEPAAALELLRMLAPQAVNQEPALAMRLVEAVGGLPLAMLLLGSHLYEESLYEQPRRIVAAFRHLLERPARWFSLCLPASGSHAGLLRESLQRSLARLPSAALALLHSLAVFSPQPNSFSEEAAAAVCQCEATTFTTALDLLCDSGLLECRAARYSLHPVVGAYLRLDQPELSAAERHLVDYYAALVRQQLAAGSPPSLVERENLETALRLAEQHGMLEAQRLLLATLEALAERLVLERPGPLNL</sequence>
<dbReference type="PRINTS" id="PR00364">
    <property type="entry name" value="DISEASERSIST"/>
</dbReference>
<dbReference type="PANTHER" id="PTHR22845:SF5">
    <property type="entry name" value="APOPTOTIC PROTEASE-ACTIVATING FACTOR 1"/>
    <property type="match status" value="1"/>
</dbReference>
<dbReference type="Pfam" id="PF00931">
    <property type="entry name" value="NB-ARC"/>
    <property type="match status" value="1"/>
</dbReference>
<feature type="region of interest" description="Disordered" evidence="1">
    <location>
        <begin position="75"/>
        <end position="102"/>
    </location>
</feature>
<dbReference type="EMBL" id="BKZV01000002">
    <property type="protein sequence ID" value="GER83307.1"/>
    <property type="molecule type" value="Genomic_DNA"/>
</dbReference>
<dbReference type="GO" id="GO:0005829">
    <property type="term" value="C:cytosol"/>
    <property type="evidence" value="ECO:0007669"/>
    <property type="project" value="UniProtKB-ARBA"/>
</dbReference>
<evidence type="ECO:0000259" key="2">
    <source>
        <dbReference type="PROSITE" id="PS50943"/>
    </source>
</evidence>
<dbReference type="InterPro" id="IPR010982">
    <property type="entry name" value="Lambda_DNA-bd_dom_sf"/>
</dbReference>
<accession>A0A5J4K9F0</accession>
<dbReference type="InterPro" id="IPR001387">
    <property type="entry name" value="Cro/C1-type_HTH"/>
</dbReference>
<gene>
    <name evidence="3" type="ORF">KTAU_19440</name>
</gene>
<dbReference type="Gene3D" id="1.10.260.40">
    <property type="entry name" value="lambda repressor-like DNA-binding domains"/>
    <property type="match status" value="1"/>
</dbReference>
<dbReference type="SUPFAM" id="SSF52540">
    <property type="entry name" value="P-loop containing nucleoside triphosphate hydrolases"/>
    <property type="match status" value="1"/>
</dbReference>
<dbReference type="SUPFAM" id="SSF47413">
    <property type="entry name" value="lambda repressor-like DNA-binding domains"/>
    <property type="match status" value="1"/>
</dbReference>
<name>A0A5J4K9F0_9CHLR</name>
<organism evidence="3 4">
    <name type="scientific">Thermogemmatispora aurantia</name>
    <dbReference type="NCBI Taxonomy" id="2045279"/>
    <lineage>
        <taxon>Bacteria</taxon>
        <taxon>Bacillati</taxon>
        <taxon>Chloroflexota</taxon>
        <taxon>Ktedonobacteria</taxon>
        <taxon>Thermogemmatisporales</taxon>
        <taxon>Thermogemmatisporaceae</taxon>
        <taxon>Thermogemmatispora</taxon>
    </lineage>
</organism>